<protein>
    <submittedName>
        <fullName evidence="2">Uncharacterized protein</fullName>
    </submittedName>
</protein>
<feature type="transmembrane region" description="Helical" evidence="1">
    <location>
        <begin position="12"/>
        <end position="30"/>
    </location>
</feature>
<keyword evidence="1" id="KW-0472">Membrane</keyword>
<keyword evidence="3" id="KW-1185">Reference proteome</keyword>
<comment type="caution">
    <text evidence="2">The sequence shown here is derived from an EMBL/GenBank/DDBJ whole genome shotgun (WGS) entry which is preliminary data.</text>
</comment>
<dbReference type="EMBL" id="RAYQ01000004">
    <property type="protein sequence ID" value="RKI92782.1"/>
    <property type="molecule type" value="Genomic_DNA"/>
</dbReference>
<name>A0A3A9AN06_9FIRM</name>
<dbReference type="Proteomes" id="UP000280696">
    <property type="component" value="Unassembled WGS sequence"/>
</dbReference>
<proteinExistence type="predicted"/>
<evidence type="ECO:0000256" key="1">
    <source>
        <dbReference type="SAM" id="Phobius"/>
    </source>
</evidence>
<gene>
    <name evidence="2" type="ORF">D7V94_05510</name>
</gene>
<keyword evidence="1" id="KW-0812">Transmembrane</keyword>
<dbReference type="RefSeq" id="WP_120467610.1">
    <property type="nucleotide sequence ID" value="NZ_RAYQ01000004.1"/>
</dbReference>
<sequence>MKVIKENENQNIIWHYSCIFYNMPGAWIWFVSGQNRKCSHGTKAYAFNGKQDYDFNTGKLAYVLKRKRDNHVSNSCSVEMKFLPKEAKNDVKPGRIELLYFRGKKAGTGAISCTFGRQLGRKKVSLQHLVIP</sequence>
<keyword evidence="1" id="KW-1133">Transmembrane helix</keyword>
<reference evidence="2 3" key="1">
    <citation type="submission" date="2018-09" db="EMBL/GenBank/DDBJ databases">
        <title>Murine metabolic-syndrome-specific gut microbial biobank.</title>
        <authorList>
            <person name="Liu C."/>
        </authorList>
    </citation>
    <scope>NUCLEOTIDE SEQUENCE [LARGE SCALE GENOMIC DNA]</scope>
    <source>
        <strain evidence="2 3">0.1xD8-82</strain>
    </source>
</reference>
<evidence type="ECO:0000313" key="3">
    <source>
        <dbReference type="Proteomes" id="UP000280696"/>
    </source>
</evidence>
<evidence type="ECO:0000313" key="2">
    <source>
        <dbReference type="EMBL" id="RKI92782.1"/>
    </source>
</evidence>
<organism evidence="2 3">
    <name type="scientific">Parablautia intestinalis</name>
    <dbReference type="NCBI Taxonomy" id="2320100"/>
    <lineage>
        <taxon>Bacteria</taxon>
        <taxon>Bacillati</taxon>
        <taxon>Bacillota</taxon>
        <taxon>Clostridia</taxon>
        <taxon>Lachnospirales</taxon>
        <taxon>Lachnospiraceae</taxon>
        <taxon>Parablautia</taxon>
    </lineage>
</organism>
<accession>A0A3A9AN06</accession>
<dbReference type="AlphaFoldDB" id="A0A3A9AN06"/>